<dbReference type="Gene3D" id="3.40.50.300">
    <property type="entry name" value="P-loop containing nucleotide triphosphate hydrolases"/>
    <property type="match status" value="1"/>
</dbReference>
<reference evidence="2 3" key="1">
    <citation type="submission" date="2017-03" db="EMBL/GenBank/DDBJ databases">
        <authorList>
            <person name="Afonso C.L."/>
            <person name="Miller P.J."/>
            <person name="Scott M.A."/>
            <person name="Spackman E."/>
            <person name="Goraichik I."/>
            <person name="Dimitrov K.M."/>
            <person name="Suarez D.L."/>
            <person name="Swayne D.E."/>
        </authorList>
    </citation>
    <scope>NUCLEOTIDE SEQUENCE [LARGE SCALE GENOMIC DNA]</scope>
    <source>
        <strain evidence="2">Genome sequencing of Nitrospira japonica strain NJ11</strain>
    </source>
</reference>
<accession>A0A1W1I2T5</accession>
<dbReference type="Pfam" id="PF01935">
    <property type="entry name" value="DUF87"/>
    <property type="match status" value="1"/>
</dbReference>
<proteinExistence type="predicted"/>
<dbReference type="STRING" id="1325564.NSJP_1145"/>
<sequence length="345" mass="37927">MTRRDIPLGFRADGTELRIPPVGSNLLIAGTSGSGKSSLAHGLLERLSDCGYQVCIIDPEGDYASVDQVIVFGNPQRGPSIEEVLTALDSPTAQVAVNLVGLPLKDRPAFFSDLLPRIQERQAQIGRPHRILIDEAHHLMPKQWEPASELTGRMTGMIFVTVHPEEVSSGVLRSVDAAVAMGEDPARTLGAYAERVGLSLPAGSWTLDQGEAVVWPVRTGGMPEQFGIAPSRGERRRHLRKYAEGELPQDRSFYFRGPREELNLRAQNLMLFCQLADGIDDATWLYHLQRHDYSNWIEGSIKDSDLAGIVRDVESLPSLSARESRLRIAQAIEARYTLPASGAQS</sequence>
<name>A0A1W1I2T5_9BACT</name>
<gene>
    <name evidence="2" type="ORF">NSJP_1145</name>
</gene>
<dbReference type="OrthoDB" id="9768060at2"/>
<dbReference type="EMBL" id="LT828648">
    <property type="protein sequence ID" value="SLM47317.1"/>
    <property type="molecule type" value="Genomic_DNA"/>
</dbReference>
<evidence type="ECO:0000313" key="3">
    <source>
        <dbReference type="Proteomes" id="UP000192042"/>
    </source>
</evidence>
<dbReference type="InterPro" id="IPR027417">
    <property type="entry name" value="P-loop_NTPase"/>
</dbReference>
<evidence type="ECO:0000259" key="1">
    <source>
        <dbReference type="SMART" id="SM00382"/>
    </source>
</evidence>
<keyword evidence="3" id="KW-1185">Reference proteome</keyword>
<evidence type="ECO:0000313" key="2">
    <source>
        <dbReference type="EMBL" id="SLM47317.1"/>
    </source>
</evidence>
<protein>
    <recommendedName>
        <fullName evidence="1">AAA+ ATPase domain-containing protein</fullName>
    </recommendedName>
</protein>
<dbReference type="Proteomes" id="UP000192042">
    <property type="component" value="Chromosome I"/>
</dbReference>
<feature type="domain" description="AAA+ ATPase" evidence="1">
    <location>
        <begin position="22"/>
        <end position="186"/>
    </location>
</feature>
<dbReference type="InterPro" id="IPR003593">
    <property type="entry name" value="AAA+_ATPase"/>
</dbReference>
<dbReference type="SUPFAM" id="SSF52540">
    <property type="entry name" value="P-loop containing nucleoside triphosphate hydrolases"/>
    <property type="match status" value="1"/>
</dbReference>
<dbReference type="InterPro" id="IPR002789">
    <property type="entry name" value="HerA_central"/>
</dbReference>
<dbReference type="RefSeq" id="WP_080885874.1">
    <property type="nucleotide sequence ID" value="NZ_LT828648.1"/>
</dbReference>
<dbReference type="SMART" id="SM00382">
    <property type="entry name" value="AAA"/>
    <property type="match status" value="1"/>
</dbReference>
<dbReference type="AlphaFoldDB" id="A0A1W1I2T5"/>
<organism evidence="2 3">
    <name type="scientific">Nitrospira japonica</name>
    <dbReference type="NCBI Taxonomy" id="1325564"/>
    <lineage>
        <taxon>Bacteria</taxon>
        <taxon>Pseudomonadati</taxon>
        <taxon>Nitrospirota</taxon>
        <taxon>Nitrospiria</taxon>
        <taxon>Nitrospirales</taxon>
        <taxon>Nitrospiraceae</taxon>
        <taxon>Nitrospira</taxon>
    </lineage>
</organism>
<dbReference type="KEGG" id="nja:NSJP_1145"/>